<dbReference type="InterPro" id="IPR013221">
    <property type="entry name" value="Mur_ligase_cen"/>
</dbReference>
<keyword evidence="5" id="KW-0067">ATP-binding</keyword>
<keyword evidence="6" id="KW-0460">Magnesium</keyword>
<dbReference type="InterPro" id="IPR018109">
    <property type="entry name" value="Folylpolyglutamate_synth_CS"/>
</dbReference>
<dbReference type="PIRSF" id="PIRSF001563">
    <property type="entry name" value="Folylpolyglu_synth"/>
    <property type="match status" value="1"/>
</dbReference>
<reference evidence="9" key="1">
    <citation type="submission" date="2018-05" db="EMBL/GenBank/DDBJ databases">
        <authorList>
            <person name="Lanie J.A."/>
            <person name="Ng W.-L."/>
            <person name="Kazmierczak K.M."/>
            <person name="Andrzejewski T.M."/>
            <person name="Davidsen T.M."/>
            <person name="Wayne K.J."/>
            <person name="Tettelin H."/>
            <person name="Glass J.I."/>
            <person name="Rusch D."/>
            <person name="Podicherti R."/>
            <person name="Tsui H.-C.T."/>
            <person name="Winkler M.E."/>
        </authorList>
    </citation>
    <scope>NUCLEOTIDE SEQUENCE</scope>
</reference>
<dbReference type="Pfam" id="PF08245">
    <property type="entry name" value="Mur_ligase_M"/>
    <property type="match status" value="1"/>
</dbReference>
<dbReference type="PROSITE" id="PS01012">
    <property type="entry name" value="FOLYLPOLYGLU_SYNT_2"/>
    <property type="match status" value="1"/>
</dbReference>
<evidence type="ECO:0000256" key="6">
    <source>
        <dbReference type="ARBA" id="ARBA00022842"/>
    </source>
</evidence>
<organism evidence="9">
    <name type="scientific">marine metagenome</name>
    <dbReference type="NCBI Taxonomy" id="408172"/>
    <lineage>
        <taxon>unclassified sequences</taxon>
        <taxon>metagenomes</taxon>
        <taxon>ecological metagenomes</taxon>
    </lineage>
</organism>
<dbReference type="GO" id="GO:0005737">
    <property type="term" value="C:cytoplasm"/>
    <property type="evidence" value="ECO:0007669"/>
    <property type="project" value="TreeGrafter"/>
</dbReference>
<gene>
    <name evidence="9" type="ORF">METZ01_LOCUS53273</name>
</gene>
<dbReference type="Pfam" id="PF02875">
    <property type="entry name" value="Mur_ligase_C"/>
    <property type="match status" value="1"/>
</dbReference>
<evidence type="ECO:0000256" key="1">
    <source>
        <dbReference type="ARBA" id="ARBA00008276"/>
    </source>
</evidence>
<evidence type="ECO:0000313" key="9">
    <source>
        <dbReference type="EMBL" id="SVA00419.1"/>
    </source>
</evidence>
<dbReference type="Gene3D" id="3.90.190.20">
    <property type="entry name" value="Mur ligase, C-terminal domain"/>
    <property type="match status" value="1"/>
</dbReference>
<evidence type="ECO:0000256" key="2">
    <source>
        <dbReference type="ARBA" id="ARBA00022598"/>
    </source>
</evidence>
<dbReference type="NCBIfam" id="TIGR01499">
    <property type="entry name" value="folC"/>
    <property type="match status" value="1"/>
</dbReference>
<protein>
    <recommendedName>
        <fullName evidence="10">Mur ligase central domain-containing protein</fullName>
    </recommendedName>
</protein>
<evidence type="ECO:0000259" key="8">
    <source>
        <dbReference type="Pfam" id="PF08245"/>
    </source>
</evidence>
<keyword evidence="3" id="KW-0479">Metal-binding</keyword>
<feature type="domain" description="Mur ligase C-terminal" evidence="7">
    <location>
        <begin position="287"/>
        <end position="408"/>
    </location>
</feature>
<dbReference type="Gene3D" id="3.40.1190.10">
    <property type="entry name" value="Mur-like, catalytic domain"/>
    <property type="match status" value="1"/>
</dbReference>
<evidence type="ECO:0008006" key="10">
    <source>
        <dbReference type="Google" id="ProtNLM"/>
    </source>
</evidence>
<dbReference type="GO" id="GO:0004326">
    <property type="term" value="F:tetrahydrofolylpolyglutamate synthase activity"/>
    <property type="evidence" value="ECO:0007669"/>
    <property type="project" value="InterPro"/>
</dbReference>
<evidence type="ECO:0000259" key="7">
    <source>
        <dbReference type="Pfam" id="PF02875"/>
    </source>
</evidence>
<keyword evidence="4" id="KW-0547">Nucleotide-binding</keyword>
<dbReference type="InterPro" id="IPR001645">
    <property type="entry name" value="Folylpolyglutamate_synth"/>
</dbReference>
<evidence type="ECO:0000256" key="5">
    <source>
        <dbReference type="ARBA" id="ARBA00022840"/>
    </source>
</evidence>
<dbReference type="GO" id="GO:0008841">
    <property type="term" value="F:dihydrofolate synthase activity"/>
    <property type="evidence" value="ECO:0007669"/>
    <property type="project" value="TreeGrafter"/>
</dbReference>
<dbReference type="AlphaFoldDB" id="A0A381SAB3"/>
<dbReference type="SUPFAM" id="SSF53623">
    <property type="entry name" value="MurD-like peptide ligases, catalytic domain"/>
    <property type="match status" value="1"/>
</dbReference>
<proteinExistence type="inferred from homology"/>
<dbReference type="SUPFAM" id="SSF53244">
    <property type="entry name" value="MurD-like peptide ligases, peptide-binding domain"/>
    <property type="match status" value="1"/>
</dbReference>
<name>A0A381SAB3_9ZZZZ</name>
<dbReference type="PANTHER" id="PTHR11136">
    <property type="entry name" value="FOLYLPOLYGLUTAMATE SYNTHASE-RELATED"/>
    <property type="match status" value="1"/>
</dbReference>
<evidence type="ECO:0000256" key="3">
    <source>
        <dbReference type="ARBA" id="ARBA00022723"/>
    </source>
</evidence>
<dbReference type="InterPro" id="IPR036615">
    <property type="entry name" value="Mur_ligase_C_dom_sf"/>
</dbReference>
<sequence length="421" mass="47157">MENWGLSEWLHWQETLNPKEIDLDLHRIGIVASRLDIVPPVNRTFLIAGTNGKGTTLALIEDILIQKGLRVGSYTSPHLVDYNERICINKLPIDDSRLIDSFKLIESVREGILLTYFEYSTLAAFITFNQVDCDAWLIEVGLGGRLDATNIITPSISLITNVALDHQEWLGTSLEEIAKEKAGIISAKIPSIFGDPSLPKNIEQTALEKESDLHVLSRDFFISSNCDSSEWQGKYAVIDSIMIPSHWGPGEYHNLALSLASIEIVDSELLPSSKELNCLLNNFSVSGRFEIIEKKQTWILDVAHNPHAAENLRKRLESLVPYKKITAILSMMQDKEVIGFVKALDDLVAHWIVCEMDTPRSHSVQTLQKKLIDYGISNVTAESGLLEAFSNVKNHTKKNDRILITGSFEIVGPAKKWLNSE</sequence>
<dbReference type="GO" id="GO:0046872">
    <property type="term" value="F:metal ion binding"/>
    <property type="evidence" value="ECO:0007669"/>
    <property type="project" value="UniProtKB-KW"/>
</dbReference>
<dbReference type="InterPro" id="IPR036565">
    <property type="entry name" value="Mur-like_cat_sf"/>
</dbReference>
<keyword evidence="2" id="KW-0436">Ligase</keyword>
<evidence type="ECO:0000256" key="4">
    <source>
        <dbReference type="ARBA" id="ARBA00022741"/>
    </source>
</evidence>
<dbReference type="EMBL" id="UINC01002800">
    <property type="protein sequence ID" value="SVA00419.1"/>
    <property type="molecule type" value="Genomic_DNA"/>
</dbReference>
<dbReference type="InterPro" id="IPR004101">
    <property type="entry name" value="Mur_ligase_C"/>
</dbReference>
<dbReference type="PANTHER" id="PTHR11136:SF0">
    <property type="entry name" value="DIHYDROFOLATE SYNTHETASE-RELATED"/>
    <property type="match status" value="1"/>
</dbReference>
<dbReference type="GO" id="GO:0005524">
    <property type="term" value="F:ATP binding"/>
    <property type="evidence" value="ECO:0007669"/>
    <property type="project" value="UniProtKB-KW"/>
</dbReference>
<comment type="similarity">
    <text evidence="1">Belongs to the folylpolyglutamate synthase family.</text>
</comment>
<feature type="domain" description="Mur ligase central" evidence="8">
    <location>
        <begin position="47"/>
        <end position="186"/>
    </location>
</feature>
<accession>A0A381SAB3</accession>